<dbReference type="PANTHER" id="PTHR47601">
    <property type="match status" value="1"/>
</dbReference>
<feature type="transmembrane region" description="Helical" evidence="5">
    <location>
        <begin position="234"/>
        <end position="253"/>
    </location>
</feature>
<keyword evidence="2 5" id="KW-0349">Heme</keyword>
<sequence>MFSCGAFLAVWCGRSDLAFHVRRPRQTATADLPLDAQPLSAGSLPESGRFMAKSAAMLADATLPILATIRPESGRDPAGIRSSAPQFPLSFAATYHRRPVIQRHQGSFGDGRNWHGFVCLHISAATLCEGITVDRLKLLDCEVGFVGSPMVSSEELKKAQIVEARAKSIFPNVRCTECGSQSIEDSQADVAILLRKLIRDEIREGKTDKEVYKSLAERFGEDVLYAPHFDLQTAAIWLSPVIVAGVAIGGWAYRRRRQNTNVHVMALNLVRGVPLTPTEKETMLELLTPPPSPRRKWWS</sequence>
<evidence type="ECO:0000256" key="1">
    <source>
        <dbReference type="ARBA" id="ARBA00010342"/>
    </source>
</evidence>
<keyword evidence="4 5" id="KW-0408">Iron</keyword>
<evidence type="ECO:0000256" key="2">
    <source>
        <dbReference type="ARBA" id="ARBA00022617"/>
    </source>
</evidence>
<dbReference type="Gene3D" id="1.10.8.640">
    <property type="entry name" value="Cytochrome C biogenesis protein"/>
    <property type="match status" value="1"/>
</dbReference>
<keyword evidence="5" id="KW-0496">Mitochondrion</keyword>
<comment type="caution">
    <text evidence="7">The sequence shown here is derived from an EMBL/GenBank/DDBJ whole genome shotgun (WGS) entry which is preliminary data.</text>
</comment>
<evidence type="ECO:0000256" key="3">
    <source>
        <dbReference type="ARBA" id="ARBA00022723"/>
    </source>
</evidence>
<evidence type="ECO:0000259" key="6">
    <source>
        <dbReference type="Pfam" id="PF03918"/>
    </source>
</evidence>
<evidence type="ECO:0000256" key="5">
    <source>
        <dbReference type="RuleBase" id="RU364112"/>
    </source>
</evidence>
<dbReference type="PANTHER" id="PTHR47601:SF1">
    <property type="entry name" value="CYTOCHROME C-TYPE BIOGENESIS CCMH-LIKE MITOCHONDRIAL PROTEIN"/>
    <property type="match status" value="1"/>
</dbReference>
<keyword evidence="3 5" id="KW-0479">Metal-binding</keyword>
<organism evidence="7 8">
    <name type="scientific">Zingiber officinale</name>
    <name type="common">Ginger</name>
    <name type="synonym">Amomum zingiber</name>
    <dbReference type="NCBI Taxonomy" id="94328"/>
    <lineage>
        <taxon>Eukaryota</taxon>
        <taxon>Viridiplantae</taxon>
        <taxon>Streptophyta</taxon>
        <taxon>Embryophyta</taxon>
        <taxon>Tracheophyta</taxon>
        <taxon>Spermatophyta</taxon>
        <taxon>Magnoliopsida</taxon>
        <taxon>Liliopsida</taxon>
        <taxon>Zingiberales</taxon>
        <taxon>Zingiberaceae</taxon>
        <taxon>Zingiber</taxon>
    </lineage>
</organism>
<proteinExistence type="inferred from homology"/>
<evidence type="ECO:0000256" key="4">
    <source>
        <dbReference type="ARBA" id="ARBA00023004"/>
    </source>
</evidence>
<evidence type="ECO:0000313" key="7">
    <source>
        <dbReference type="EMBL" id="KAG6501183.1"/>
    </source>
</evidence>
<keyword evidence="5" id="KW-0812">Transmembrane</keyword>
<keyword evidence="5" id="KW-0472">Membrane</keyword>
<dbReference type="EMBL" id="JACMSC010000011">
    <property type="protein sequence ID" value="KAG6501183.1"/>
    <property type="molecule type" value="Genomic_DNA"/>
</dbReference>
<dbReference type="InterPro" id="IPR038297">
    <property type="entry name" value="CcmH/CycL/NrfF/Ccl2_sf"/>
</dbReference>
<name>A0A8J5G531_ZINOF</name>
<keyword evidence="5" id="KW-0999">Mitochondrion inner membrane</keyword>
<keyword evidence="5" id="KW-1133">Transmembrane helix</keyword>
<protein>
    <recommendedName>
        <fullName evidence="5">Cytochrome c-type biogenesis protein</fullName>
    </recommendedName>
</protein>
<feature type="domain" description="CcmH/CycL/Ccl2/NrfF N-terminal" evidence="6">
    <location>
        <begin position="158"/>
        <end position="284"/>
    </location>
</feature>
<dbReference type="GO" id="GO:0005743">
    <property type="term" value="C:mitochondrial inner membrane"/>
    <property type="evidence" value="ECO:0007669"/>
    <property type="project" value="UniProtKB-SubCell"/>
</dbReference>
<reference evidence="7 8" key="1">
    <citation type="submission" date="2020-08" db="EMBL/GenBank/DDBJ databases">
        <title>Plant Genome Project.</title>
        <authorList>
            <person name="Zhang R.-G."/>
        </authorList>
    </citation>
    <scope>NUCLEOTIDE SEQUENCE [LARGE SCALE GENOMIC DNA]</scope>
    <source>
        <tissue evidence="7">Rhizome</tissue>
    </source>
</reference>
<comment type="similarity">
    <text evidence="1 5">Belongs to the CcmH/CycL/Ccl2/NrfF family.</text>
</comment>
<comment type="subcellular location">
    <subcellularLocation>
        <location evidence="5">Mitochondrion inner membrane</location>
    </subcellularLocation>
</comment>
<dbReference type="Proteomes" id="UP000734854">
    <property type="component" value="Unassembled WGS sequence"/>
</dbReference>
<keyword evidence="8" id="KW-1185">Reference proteome</keyword>
<gene>
    <name evidence="7" type="ORF">ZIOFF_041055</name>
</gene>
<dbReference type="CDD" id="cd16378">
    <property type="entry name" value="CcmH_N"/>
    <property type="match status" value="1"/>
</dbReference>
<dbReference type="InterPro" id="IPR005616">
    <property type="entry name" value="CcmH/CycL/Ccl2/NrfF_N"/>
</dbReference>
<dbReference type="Pfam" id="PF03918">
    <property type="entry name" value="CcmH"/>
    <property type="match status" value="1"/>
</dbReference>
<dbReference type="AlphaFoldDB" id="A0A8J5G531"/>
<dbReference type="GO" id="GO:0046872">
    <property type="term" value="F:metal ion binding"/>
    <property type="evidence" value="ECO:0007669"/>
    <property type="project" value="UniProtKB-KW"/>
</dbReference>
<evidence type="ECO:0000313" key="8">
    <source>
        <dbReference type="Proteomes" id="UP000734854"/>
    </source>
</evidence>
<accession>A0A8J5G531</accession>